<dbReference type="AlphaFoldDB" id="A0A918F1A5"/>
<organism evidence="2 3">
    <name type="scientific">Streptomyces aurantiogriseus</name>
    <dbReference type="NCBI Taxonomy" id="66870"/>
    <lineage>
        <taxon>Bacteria</taxon>
        <taxon>Bacillati</taxon>
        <taxon>Actinomycetota</taxon>
        <taxon>Actinomycetes</taxon>
        <taxon>Kitasatosporales</taxon>
        <taxon>Streptomycetaceae</taxon>
        <taxon>Streptomyces</taxon>
    </lineage>
</organism>
<evidence type="ECO:0000313" key="3">
    <source>
        <dbReference type="Proteomes" id="UP000658320"/>
    </source>
</evidence>
<name>A0A918F1A5_9ACTN</name>
<keyword evidence="3" id="KW-1185">Reference proteome</keyword>
<evidence type="ECO:0000256" key="1">
    <source>
        <dbReference type="SAM" id="MobiDB-lite"/>
    </source>
</evidence>
<reference evidence="2" key="2">
    <citation type="submission" date="2020-09" db="EMBL/GenBank/DDBJ databases">
        <authorList>
            <person name="Sun Q."/>
            <person name="Ohkuma M."/>
        </authorList>
    </citation>
    <scope>NUCLEOTIDE SEQUENCE</scope>
    <source>
        <strain evidence="2">JCM 4346</strain>
    </source>
</reference>
<accession>A0A918F1A5</accession>
<proteinExistence type="predicted"/>
<dbReference type="EMBL" id="BMSX01000002">
    <property type="protein sequence ID" value="GGQ95943.1"/>
    <property type="molecule type" value="Genomic_DNA"/>
</dbReference>
<evidence type="ECO:0000313" key="2">
    <source>
        <dbReference type="EMBL" id="GGQ95943.1"/>
    </source>
</evidence>
<gene>
    <name evidence="2" type="ORF">GCM10010251_08290</name>
</gene>
<reference evidence="2" key="1">
    <citation type="journal article" date="2014" name="Int. J. Syst. Evol. Microbiol.">
        <title>Complete genome sequence of Corynebacterium casei LMG S-19264T (=DSM 44701T), isolated from a smear-ripened cheese.</title>
        <authorList>
            <consortium name="US DOE Joint Genome Institute (JGI-PGF)"/>
            <person name="Walter F."/>
            <person name="Albersmeier A."/>
            <person name="Kalinowski J."/>
            <person name="Ruckert C."/>
        </authorList>
    </citation>
    <scope>NUCLEOTIDE SEQUENCE</scope>
    <source>
        <strain evidence="2">JCM 4346</strain>
    </source>
</reference>
<feature type="region of interest" description="Disordered" evidence="1">
    <location>
        <begin position="32"/>
        <end position="65"/>
    </location>
</feature>
<dbReference type="Proteomes" id="UP000658320">
    <property type="component" value="Unassembled WGS sequence"/>
</dbReference>
<protein>
    <submittedName>
        <fullName evidence="2">Uncharacterized protein</fullName>
    </submittedName>
</protein>
<comment type="caution">
    <text evidence="2">The sequence shown here is derived from an EMBL/GenBank/DDBJ whole genome shotgun (WGS) entry which is preliminary data.</text>
</comment>
<sequence>MPQLAAADARAAASAPGEYAVAAAGHPPVATVRHLAGGGRTPSVTCGSAPRTDGTRGRRYPPPPG</sequence>